<name>A0AC34F9Y6_9BILA</name>
<dbReference type="Proteomes" id="UP000887579">
    <property type="component" value="Unplaced"/>
</dbReference>
<accession>A0AC34F9Y6</accession>
<protein>
    <submittedName>
        <fullName evidence="2">Cystatin domain-containing protein</fullName>
    </submittedName>
</protein>
<evidence type="ECO:0000313" key="2">
    <source>
        <dbReference type="WBParaSite" id="ES5_v2.g13932.t1"/>
    </source>
</evidence>
<proteinExistence type="predicted"/>
<dbReference type="WBParaSite" id="ES5_v2.g13932.t1">
    <property type="protein sequence ID" value="ES5_v2.g13932.t1"/>
    <property type="gene ID" value="ES5_v2.g13932"/>
</dbReference>
<organism evidence="1 2">
    <name type="scientific">Panagrolaimus sp. ES5</name>
    <dbReference type="NCBI Taxonomy" id="591445"/>
    <lineage>
        <taxon>Eukaryota</taxon>
        <taxon>Metazoa</taxon>
        <taxon>Ecdysozoa</taxon>
        <taxon>Nematoda</taxon>
        <taxon>Chromadorea</taxon>
        <taxon>Rhabditida</taxon>
        <taxon>Tylenchina</taxon>
        <taxon>Panagrolaimomorpha</taxon>
        <taxon>Panagrolaimoidea</taxon>
        <taxon>Panagrolaimidae</taxon>
        <taxon>Panagrolaimus</taxon>
    </lineage>
</organism>
<reference evidence="2" key="1">
    <citation type="submission" date="2022-11" db="UniProtKB">
        <authorList>
            <consortium name="WormBaseParasite"/>
        </authorList>
    </citation>
    <scope>IDENTIFICATION</scope>
</reference>
<evidence type="ECO:0000313" key="1">
    <source>
        <dbReference type="Proteomes" id="UP000887579"/>
    </source>
</evidence>
<sequence>MISFEAAKIIQESDESRKIKRAMKRRRQSSEADILQRGAALVLNPRSKDIKELAKKVMIDFNEKCPDHHYFFPILVLNATKQFINGICYRLEILAGMSPKLKREVTTKHFYSKNHHAEVNEIERRIINATIYQKESNGHEQIIIAPIL</sequence>